<organism evidence="2 3">
    <name type="scientific">Enterocloster alcoholdehydrogenati</name>
    <dbReference type="NCBI Taxonomy" id="2547410"/>
    <lineage>
        <taxon>Bacteria</taxon>
        <taxon>Bacillati</taxon>
        <taxon>Bacillota</taxon>
        <taxon>Clostridia</taxon>
        <taxon>Lachnospirales</taxon>
        <taxon>Lachnospiraceae</taxon>
        <taxon>Enterocloster</taxon>
    </lineage>
</organism>
<evidence type="ECO:0000256" key="1">
    <source>
        <dbReference type="SAM" id="MobiDB-lite"/>
    </source>
</evidence>
<evidence type="ECO:0000313" key="3">
    <source>
        <dbReference type="Proteomes" id="UP001600894"/>
    </source>
</evidence>
<evidence type="ECO:0000313" key="2">
    <source>
        <dbReference type="EMBL" id="GAA6268468.1"/>
    </source>
</evidence>
<dbReference type="EMBL" id="BAABXL010000001">
    <property type="protein sequence ID" value="GAA6268468.1"/>
    <property type="molecule type" value="Genomic_DNA"/>
</dbReference>
<protein>
    <submittedName>
        <fullName evidence="2">Uncharacterized protein</fullName>
    </submittedName>
</protein>
<comment type="caution">
    <text evidence="2">The sequence shown here is derived from an EMBL/GenBank/DDBJ whole genome shotgun (WGS) entry which is preliminary data.</text>
</comment>
<accession>A0ABQ0AWR1</accession>
<proteinExistence type="predicted"/>
<reference evidence="2 3" key="1">
    <citation type="submission" date="2024-04" db="EMBL/GenBank/DDBJ databases">
        <title>Defined microbial consortia suppress multidrug-resistant proinflammatory Enterobacteriaceae via ecological control.</title>
        <authorList>
            <person name="Furuichi M."/>
            <person name="Kawaguchi T."/>
            <person name="Pust M."/>
            <person name="Yasuma K."/>
            <person name="Plichta D."/>
            <person name="Hasegawa N."/>
            <person name="Ohya T."/>
            <person name="Bhattarai S."/>
            <person name="Sasajima S."/>
            <person name="Aoto Y."/>
            <person name="Tuganbaev T."/>
            <person name="Yaginuma M."/>
            <person name="Ueda M."/>
            <person name="Okahashi N."/>
            <person name="Amafuji K."/>
            <person name="Kiridooshi Y."/>
            <person name="Sugita K."/>
            <person name="Strazar M."/>
            <person name="Skelly A."/>
            <person name="Suda W."/>
            <person name="Hattori M."/>
            <person name="Nakamoto N."/>
            <person name="Caballero S."/>
            <person name="Norman J."/>
            <person name="Olle B."/>
            <person name="Tanoue T."/>
            <person name="Arita M."/>
            <person name="Bucci V."/>
            <person name="Atarashi K."/>
            <person name="Xavier R."/>
            <person name="Honda K."/>
        </authorList>
    </citation>
    <scope>NUCLEOTIDE SEQUENCE [LARGE SCALE GENOMIC DNA]</scope>
    <source>
        <strain evidence="3">f13</strain>
    </source>
</reference>
<dbReference type="Proteomes" id="UP001600894">
    <property type="component" value="Unassembled WGS sequence"/>
</dbReference>
<gene>
    <name evidence="2" type="ORF">F130042H8_15280</name>
</gene>
<feature type="region of interest" description="Disordered" evidence="1">
    <location>
        <begin position="1"/>
        <end position="25"/>
    </location>
</feature>
<sequence length="57" mass="6498">MWQAQTMVRERERRRRGGQSCGIVSGRRMKNPVTVIRVDGELPEDMDPLTGGIVWKG</sequence>
<keyword evidence="3" id="KW-1185">Reference proteome</keyword>
<name>A0ABQ0AWR1_9FIRM</name>